<dbReference type="PANTHER" id="PTHR14375">
    <property type="entry name" value="SIMILAR TO RIKEN CDNA 4931414P19"/>
    <property type="match status" value="1"/>
</dbReference>
<comment type="caution">
    <text evidence="1">The sequence shown here is derived from an EMBL/GenBank/DDBJ whole genome shotgun (WGS) entry which is preliminary data.</text>
</comment>
<proteinExistence type="predicted"/>
<accession>A0AAV9QPR5</accession>
<reference evidence="1 2" key="1">
    <citation type="submission" date="2021-06" db="EMBL/GenBank/DDBJ databases">
        <authorList>
            <person name="Palmer J.M."/>
        </authorList>
    </citation>
    <scope>NUCLEOTIDE SEQUENCE [LARGE SCALE GENOMIC DNA]</scope>
    <source>
        <strain evidence="1 2">MEX-2019</strain>
        <tissue evidence="1">Muscle</tissue>
    </source>
</reference>
<gene>
    <name evidence="1" type="ORF">CRENBAI_013634</name>
</gene>
<dbReference type="PANTHER" id="PTHR14375:SF2">
    <property type="entry name" value="SIMILAR TO RIKEN CDNA 4931414P19"/>
    <property type="match status" value="1"/>
</dbReference>
<organism evidence="1 2">
    <name type="scientific">Crenichthys baileyi</name>
    <name type="common">White River springfish</name>
    <dbReference type="NCBI Taxonomy" id="28760"/>
    <lineage>
        <taxon>Eukaryota</taxon>
        <taxon>Metazoa</taxon>
        <taxon>Chordata</taxon>
        <taxon>Craniata</taxon>
        <taxon>Vertebrata</taxon>
        <taxon>Euteleostomi</taxon>
        <taxon>Actinopterygii</taxon>
        <taxon>Neopterygii</taxon>
        <taxon>Teleostei</taxon>
        <taxon>Neoteleostei</taxon>
        <taxon>Acanthomorphata</taxon>
        <taxon>Ovalentaria</taxon>
        <taxon>Atherinomorphae</taxon>
        <taxon>Cyprinodontiformes</taxon>
        <taxon>Goodeidae</taxon>
        <taxon>Crenichthys</taxon>
    </lineage>
</organism>
<evidence type="ECO:0008006" key="3">
    <source>
        <dbReference type="Google" id="ProtNLM"/>
    </source>
</evidence>
<name>A0AAV9QPR5_9TELE</name>
<dbReference type="AlphaFoldDB" id="A0AAV9QPR5"/>
<protein>
    <recommendedName>
        <fullName evidence="3">PiggyBac transposable element-derived protein domain-containing protein</fullName>
    </recommendedName>
</protein>
<dbReference type="InterPro" id="IPR028101">
    <property type="entry name" value="DUF4616"/>
</dbReference>
<dbReference type="EMBL" id="JAHHUM010003146">
    <property type="protein sequence ID" value="KAK5598359.1"/>
    <property type="molecule type" value="Genomic_DNA"/>
</dbReference>
<evidence type="ECO:0000313" key="2">
    <source>
        <dbReference type="Proteomes" id="UP001311232"/>
    </source>
</evidence>
<keyword evidence="2" id="KW-1185">Reference proteome</keyword>
<evidence type="ECO:0000313" key="1">
    <source>
        <dbReference type="EMBL" id="KAK5598359.1"/>
    </source>
</evidence>
<sequence>MSDEETDEEDTTVWKASPPTWRADKLTDMIKKCQGALEERFTYNSRLAHRRVTSAFSSQDERIPGKEEEIGKYGTVWTVVGEEESRRRRQSQNALTEAEGATTYAKRQIQDAQTAFLCLVDDESLIPIQGCSVAEPRRVLRDDSSSDMSVDELTAFLALVYVREMKGGRNMELSSFWSE</sequence>
<dbReference type="Proteomes" id="UP001311232">
    <property type="component" value="Unassembled WGS sequence"/>
</dbReference>